<feature type="transmembrane region" description="Helical" evidence="3">
    <location>
        <begin position="137"/>
        <end position="160"/>
    </location>
</feature>
<gene>
    <name evidence="4" type="ORF">LK10_02040</name>
</gene>
<feature type="transmembrane region" description="Helical" evidence="3">
    <location>
        <begin position="21"/>
        <end position="42"/>
    </location>
</feature>
<organism evidence="4 5">
    <name type="scientific">Sinomonas humi</name>
    <dbReference type="NCBI Taxonomy" id="1338436"/>
    <lineage>
        <taxon>Bacteria</taxon>
        <taxon>Bacillati</taxon>
        <taxon>Actinomycetota</taxon>
        <taxon>Actinomycetes</taxon>
        <taxon>Micrococcales</taxon>
        <taxon>Micrococcaceae</taxon>
        <taxon>Sinomonas</taxon>
    </lineage>
</organism>
<dbReference type="PANTHER" id="PTHR34295:SF1">
    <property type="entry name" value="BIOTIN TRANSPORTER BIOY"/>
    <property type="match status" value="1"/>
</dbReference>
<reference evidence="4 5" key="1">
    <citation type="submission" date="2014-09" db="EMBL/GenBank/DDBJ databases">
        <title>Genome sequence of Sinomonas sp. MUSC 117.</title>
        <authorList>
            <person name="Lee L.-H."/>
        </authorList>
    </citation>
    <scope>NUCLEOTIDE SEQUENCE [LARGE SCALE GENOMIC DNA]</scope>
    <source>
        <strain evidence="4 5">MUSC 117</strain>
    </source>
</reference>
<evidence type="ECO:0000256" key="1">
    <source>
        <dbReference type="ARBA" id="ARBA00010692"/>
    </source>
</evidence>
<keyword evidence="5" id="KW-1185">Reference proteome</keyword>
<dbReference type="GO" id="GO:0005886">
    <property type="term" value="C:plasma membrane"/>
    <property type="evidence" value="ECO:0007669"/>
    <property type="project" value="UniProtKB-SubCell"/>
</dbReference>
<dbReference type="STRING" id="1338436.LK10_02040"/>
<feature type="transmembrane region" description="Helical" evidence="3">
    <location>
        <begin position="48"/>
        <end position="68"/>
    </location>
</feature>
<evidence type="ECO:0000313" key="4">
    <source>
        <dbReference type="EMBL" id="KHL05214.1"/>
    </source>
</evidence>
<dbReference type="Proteomes" id="UP000030982">
    <property type="component" value="Unassembled WGS sequence"/>
</dbReference>
<protein>
    <recommendedName>
        <fullName evidence="2">Biotin transporter</fullName>
    </recommendedName>
</protein>
<keyword evidence="2" id="KW-0813">Transport</keyword>
<comment type="similarity">
    <text evidence="1 2">Belongs to the BioY family.</text>
</comment>
<evidence type="ECO:0000256" key="3">
    <source>
        <dbReference type="SAM" id="Phobius"/>
    </source>
</evidence>
<dbReference type="Gene3D" id="1.10.1760.20">
    <property type="match status" value="1"/>
</dbReference>
<accession>A0A0B2ATL6</accession>
<dbReference type="OrthoDB" id="1496139at2"/>
<dbReference type="AlphaFoldDB" id="A0A0B2ATL6"/>
<dbReference type="GO" id="GO:0015225">
    <property type="term" value="F:biotin transmembrane transporter activity"/>
    <property type="evidence" value="ECO:0007669"/>
    <property type="project" value="UniProtKB-UniRule"/>
</dbReference>
<keyword evidence="2" id="KW-1003">Cell membrane</keyword>
<name>A0A0B2ATL6_9MICC</name>
<feature type="transmembrane region" description="Helical" evidence="3">
    <location>
        <begin position="180"/>
        <end position="197"/>
    </location>
</feature>
<dbReference type="InterPro" id="IPR003784">
    <property type="entry name" value="BioY"/>
</dbReference>
<proteinExistence type="inferred from homology"/>
<evidence type="ECO:0000256" key="2">
    <source>
        <dbReference type="PIRNR" id="PIRNR016661"/>
    </source>
</evidence>
<dbReference type="EMBL" id="JTDL01000033">
    <property type="protein sequence ID" value="KHL05214.1"/>
    <property type="molecule type" value="Genomic_DNA"/>
</dbReference>
<evidence type="ECO:0000313" key="5">
    <source>
        <dbReference type="Proteomes" id="UP000030982"/>
    </source>
</evidence>
<keyword evidence="3" id="KW-1133">Transmembrane helix</keyword>
<dbReference type="RefSeq" id="WP_043119753.1">
    <property type="nucleotide sequence ID" value="NZ_JTDL01000033.1"/>
</dbReference>
<comment type="subcellular location">
    <subcellularLocation>
        <location evidence="2">Cell membrane</location>
        <topology evidence="2">Multi-pass membrane protein</topology>
    </subcellularLocation>
</comment>
<sequence>MSQKTEPTAPGTRRERRTWDAQSLALVAVFAALVAASALAPAIPVGSFGVPITVQTLAVALTALVLGASRAAAAVGLYLLLGFAGLPIFSGGRAGLQILAGGSAGYIVAFFVGAFVLGALAQLIVQRASARRRTLWFFLAATGVSIVVVHGLGVLGMMVNLKLSWPAAFAADLVYYPGDILKNVIAAVAAAAVHRAFPDVLVRRVRRS</sequence>
<feature type="transmembrane region" description="Helical" evidence="3">
    <location>
        <begin position="75"/>
        <end position="92"/>
    </location>
</feature>
<dbReference type="Pfam" id="PF02632">
    <property type="entry name" value="BioY"/>
    <property type="match status" value="1"/>
</dbReference>
<keyword evidence="3" id="KW-0812">Transmembrane</keyword>
<dbReference type="PANTHER" id="PTHR34295">
    <property type="entry name" value="BIOTIN TRANSPORTER BIOY"/>
    <property type="match status" value="1"/>
</dbReference>
<feature type="transmembrane region" description="Helical" evidence="3">
    <location>
        <begin position="104"/>
        <end position="125"/>
    </location>
</feature>
<comment type="caution">
    <text evidence="4">The sequence shown here is derived from an EMBL/GenBank/DDBJ whole genome shotgun (WGS) entry which is preliminary data.</text>
</comment>
<dbReference type="PIRSF" id="PIRSF016661">
    <property type="entry name" value="BioY"/>
    <property type="match status" value="1"/>
</dbReference>
<keyword evidence="2 3" id="KW-0472">Membrane</keyword>